<proteinExistence type="predicted"/>
<feature type="domain" description="Phosphate regulon sensor protein PhoR N-terminal" evidence="10">
    <location>
        <begin position="6"/>
        <end position="91"/>
    </location>
</feature>
<comment type="catalytic activity">
    <reaction evidence="1">
        <text>ATP + protein L-histidine = ADP + protein N-phospho-L-histidine.</text>
        <dbReference type="EC" id="2.7.13.3"/>
    </reaction>
</comment>
<dbReference type="EC" id="2.7.13.3" evidence="2"/>
<dbReference type="SUPFAM" id="SSF55785">
    <property type="entry name" value="PYP-like sensor domain (PAS domain)"/>
    <property type="match status" value="1"/>
</dbReference>
<keyword evidence="5 11" id="KW-0418">Kinase</keyword>
<keyword evidence="7 8" id="KW-0472">Membrane</keyword>
<dbReference type="GO" id="GO:0016036">
    <property type="term" value="P:cellular response to phosphate starvation"/>
    <property type="evidence" value="ECO:0007669"/>
    <property type="project" value="TreeGrafter"/>
</dbReference>
<gene>
    <name evidence="11" type="primary">phoR_2</name>
    <name evidence="11" type="ORF">NCTC9702_04467</name>
</gene>
<dbReference type="PANTHER" id="PTHR45453">
    <property type="entry name" value="PHOSPHATE REGULON SENSOR PROTEIN PHOR"/>
    <property type="match status" value="1"/>
</dbReference>
<dbReference type="Pfam" id="PF11808">
    <property type="entry name" value="PhoR"/>
    <property type="match status" value="1"/>
</dbReference>
<evidence type="ECO:0000259" key="9">
    <source>
        <dbReference type="Pfam" id="PF00989"/>
    </source>
</evidence>
<evidence type="ECO:0000256" key="8">
    <source>
        <dbReference type="SAM" id="Phobius"/>
    </source>
</evidence>
<keyword evidence="4 11" id="KW-0808">Transferase</keyword>
<accession>A0A447Y1J5</accession>
<dbReference type="GO" id="GO:0006355">
    <property type="term" value="P:regulation of DNA-templated transcription"/>
    <property type="evidence" value="ECO:0007669"/>
    <property type="project" value="InterPro"/>
</dbReference>
<dbReference type="InterPro" id="IPR035965">
    <property type="entry name" value="PAS-like_dom_sf"/>
</dbReference>
<dbReference type="GO" id="GO:0004721">
    <property type="term" value="F:phosphoprotein phosphatase activity"/>
    <property type="evidence" value="ECO:0007669"/>
    <property type="project" value="InterPro"/>
</dbReference>
<keyword evidence="8" id="KW-1133">Transmembrane helix</keyword>
<organism evidence="11 12">
    <name type="scientific">Escherichia coli</name>
    <dbReference type="NCBI Taxonomy" id="562"/>
    <lineage>
        <taxon>Bacteria</taxon>
        <taxon>Pseudomonadati</taxon>
        <taxon>Pseudomonadota</taxon>
        <taxon>Gammaproteobacteria</taxon>
        <taxon>Enterobacterales</taxon>
        <taxon>Enterobacteriaceae</taxon>
        <taxon>Escherichia</taxon>
    </lineage>
</organism>
<dbReference type="PANTHER" id="PTHR45453:SF1">
    <property type="entry name" value="PHOSPHATE REGULON SENSOR PROTEIN PHOR"/>
    <property type="match status" value="1"/>
</dbReference>
<dbReference type="GO" id="GO:0005886">
    <property type="term" value="C:plasma membrane"/>
    <property type="evidence" value="ECO:0007669"/>
    <property type="project" value="TreeGrafter"/>
</dbReference>
<dbReference type="InterPro" id="IPR050351">
    <property type="entry name" value="BphY/WalK/GraS-like"/>
</dbReference>
<keyword evidence="3" id="KW-0597">Phosphoprotein</keyword>
<evidence type="ECO:0000256" key="5">
    <source>
        <dbReference type="ARBA" id="ARBA00022777"/>
    </source>
</evidence>
<name>A0A447Y1J5_ECOLX</name>
<dbReference type="GO" id="GO:0000155">
    <property type="term" value="F:phosphorelay sensor kinase activity"/>
    <property type="evidence" value="ECO:0007669"/>
    <property type="project" value="InterPro"/>
</dbReference>
<evidence type="ECO:0000256" key="4">
    <source>
        <dbReference type="ARBA" id="ARBA00022679"/>
    </source>
</evidence>
<evidence type="ECO:0000313" key="12">
    <source>
        <dbReference type="Proteomes" id="UP000277930"/>
    </source>
</evidence>
<evidence type="ECO:0000313" key="11">
    <source>
        <dbReference type="EMBL" id="VED37153.1"/>
    </source>
</evidence>
<dbReference type="CDD" id="cd00130">
    <property type="entry name" value="PAS"/>
    <property type="match status" value="1"/>
</dbReference>
<feature type="transmembrane region" description="Helical" evidence="8">
    <location>
        <begin position="12"/>
        <end position="36"/>
    </location>
</feature>
<sequence>MLERLSWKRLVLELLLCCLPAFILGVFFGYLPWFLLASVTGLLIWHFWNLLRLSWWLWVDRSMTPPPGRGSWEPLLYGLHQMQLRNKKRRRELGNLIKRFRSGAESLPDAVVLTTEEGGIFWCNGLAQQILGLRWPEDNGQNILNLLRLSGVYAISENA</sequence>
<evidence type="ECO:0000256" key="2">
    <source>
        <dbReference type="ARBA" id="ARBA00012438"/>
    </source>
</evidence>
<dbReference type="Proteomes" id="UP000277930">
    <property type="component" value="Chromosome 1"/>
</dbReference>
<dbReference type="EMBL" id="LR134246">
    <property type="protein sequence ID" value="VED37153.1"/>
    <property type="molecule type" value="Genomic_DNA"/>
</dbReference>
<evidence type="ECO:0000256" key="1">
    <source>
        <dbReference type="ARBA" id="ARBA00000085"/>
    </source>
</evidence>
<keyword evidence="8" id="KW-0812">Transmembrane</keyword>
<dbReference type="InterPro" id="IPR013767">
    <property type="entry name" value="PAS_fold"/>
</dbReference>
<reference evidence="11 12" key="1">
    <citation type="submission" date="2018-12" db="EMBL/GenBank/DDBJ databases">
        <authorList>
            <consortium name="Pathogen Informatics"/>
        </authorList>
    </citation>
    <scope>NUCLEOTIDE SEQUENCE [LARGE SCALE GENOMIC DNA]</scope>
    <source>
        <strain evidence="11 12">NCTC9702</strain>
    </source>
</reference>
<evidence type="ECO:0000256" key="3">
    <source>
        <dbReference type="ARBA" id="ARBA00022553"/>
    </source>
</evidence>
<dbReference type="Pfam" id="PF00989">
    <property type="entry name" value="PAS"/>
    <property type="match status" value="1"/>
</dbReference>
<keyword evidence="6" id="KW-0902">Two-component regulatory system</keyword>
<dbReference type="InterPro" id="IPR021766">
    <property type="entry name" value="PhoR_N"/>
</dbReference>
<evidence type="ECO:0000259" key="10">
    <source>
        <dbReference type="Pfam" id="PF11808"/>
    </source>
</evidence>
<evidence type="ECO:0000256" key="6">
    <source>
        <dbReference type="ARBA" id="ARBA00023012"/>
    </source>
</evidence>
<protein>
    <recommendedName>
        <fullName evidence="2">histidine kinase</fullName>
        <ecNumber evidence="2">2.7.13.3</ecNumber>
    </recommendedName>
</protein>
<evidence type="ECO:0000256" key="7">
    <source>
        <dbReference type="ARBA" id="ARBA00023136"/>
    </source>
</evidence>
<feature type="domain" description="PAS fold" evidence="9">
    <location>
        <begin position="99"/>
        <end position="147"/>
    </location>
</feature>
<dbReference type="AlphaFoldDB" id="A0A447Y1J5"/>
<dbReference type="InterPro" id="IPR000014">
    <property type="entry name" value="PAS"/>
</dbReference>